<proteinExistence type="predicted"/>
<name>A0ABV6YRH4_UNCC1</name>
<feature type="transmembrane region" description="Helical" evidence="1">
    <location>
        <begin position="175"/>
        <end position="204"/>
    </location>
</feature>
<feature type="transmembrane region" description="Helical" evidence="1">
    <location>
        <begin position="127"/>
        <end position="146"/>
    </location>
</feature>
<feature type="transmembrane region" description="Helical" evidence="1">
    <location>
        <begin position="305"/>
        <end position="326"/>
    </location>
</feature>
<comment type="caution">
    <text evidence="2">The sequence shown here is derived from an EMBL/GenBank/DDBJ whole genome shotgun (WGS) entry which is preliminary data.</text>
</comment>
<keyword evidence="3" id="KW-1185">Reference proteome</keyword>
<organism evidence="2 3">
    <name type="scientific">candidate division CSSED10-310 bacterium</name>
    <dbReference type="NCBI Taxonomy" id="2855610"/>
    <lineage>
        <taxon>Bacteria</taxon>
        <taxon>Bacteria division CSSED10-310</taxon>
    </lineage>
</organism>
<keyword evidence="1" id="KW-0812">Transmembrane</keyword>
<evidence type="ECO:0000313" key="2">
    <source>
        <dbReference type="EMBL" id="MFC1848801.1"/>
    </source>
</evidence>
<protein>
    <recommendedName>
        <fullName evidence="4">Glycosyltransferase RgtA/B/C/D-like domain-containing protein</fullName>
    </recommendedName>
</protein>
<feature type="transmembrane region" description="Helical" evidence="1">
    <location>
        <begin position="402"/>
        <end position="426"/>
    </location>
</feature>
<evidence type="ECO:0008006" key="4">
    <source>
        <dbReference type="Google" id="ProtNLM"/>
    </source>
</evidence>
<feature type="transmembrane region" description="Helical" evidence="1">
    <location>
        <begin position="338"/>
        <end position="359"/>
    </location>
</feature>
<reference evidence="2 3" key="1">
    <citation type="submission" date="2024-09" db="EMBL/GenBank/DDBJ databases">
        <title>Laminarin stimulates single cell rates of sulfate reduction while oxygen inhibits transcriptomic activity in coastal marine sediment.</title>
        <authorList>
            <person name="Lindsay M."/>
            <person name="Orcutt B."/>
            <person name="Emerson D."/>
            <person name="Stepanauskas R."/>
            <person name="D'Angelo T."/>
        </authorList>
    </citation>
    <scope>NUCLEOTIDE SEQUENCE [LARGE SCALE GENOMIC DNA]</scope>
    <source>
        <strain evidence="2">SAG AM-311-K15</strain>
    </source>
</reference>
<evidence type="ECO:0000256" key="1">
    <source>
        <dbReference type="SAM" id="Phobius"/>
    </source>
</evidence>
<keyword evidence="1" id="KW-1133">Transmembrane helix</keyword>
<dbReference type="EMBL" id="JBHPBY010000007">
    <property type="protein sequence ID" value="MFC1848801.1"/>
    <property type="molecule type" value="Genomic_DNA"/>
</dbReference>
<gene>
    <name evidence="2" type="ORF">ACFL27_01215</name>
</gene>
<keyword evidence="1" id="KW-0472">Membrane</keyword>
<feature type="transmembrane region" description="Helical" evidence="1">
    <location>
        <begin position="94"/>
        <end position="115"/>
    </location>
</feature>
<accession>A0ABV6YRH4</accession>
<sequence length="556" mass="63964">MSQKILFVLLIIFYILSRSLIMYQHTPFPDQDDLYSVKADRIRAGTYFIALDEAKYLALASVFPTHRLFGEIYLAHPPLYPAAIWAADVFHDRLPMQGVCISWLASIGVMVMFIFFLKSFGLRGNTFLVAFFLFTVFELPRMYAQLIMKEEFFLLCFLSAVTFYKYGLERGRSMLLISAVMSLAAAWSADQGLFLVPVLLAAWYCFSTRKYIFYEMVAPLTCFSGYMCWLGIRYYFYTHHELLACGVDGTIERVSQFGIRQLFNPHLFPNSAALMNFKFQIDVPRIFYRLNELFTLSSPYQNLNFIFQLILLFLSLCGIGSMFRPLKVEHWSPGAGTIIYQRTILFFLILLAISFSPLLNRGTQARMMMTVLLAIPIVASCGLRWLGHIFPPAGGGRRRDFFLILLFCCVFFLICGTFMSTQGILFKLDFEFETAKTAAYLKTRPEKVILAQPGYPPELAYLTGKHVVALPRSMAMLQEYLSSQKESLLLFGEHYLGSVNEPEKVVLCRPVIEELIRHPNLFPQLVVIHENYHAVHWPDRITVLRVNEASFKHLQQ</sequence>
<dbReference type="Proteomes" id="UP001594351">
    <property type="component" value="Unassembled WGS sequence"/>
</dbReference>
<feature type="transmembrane region" description="Helical" evidence="1">
    <location>
        <begin position="216"/>
        <end position="236"/>
    </location>
</feature>
<evidence type="ECO:0000313" key="3">
    <source>
        <dbReference type="Proteomes" id="UP001594351"/>
    </source>
</evidence>
<feature type="transmembrane region" description="Helical" evidence="1">
    <location>
        <begin position="152"/>
        <end position="168"/>
    </location>
</feature>